<dbReference type="GO" id="GO:0006355">
    <property type="term" value="P:regulation of DNA-templated transcription"/>
    <property type="evidence" value="ECO:0007669"/>
    <property type="project" value="InterPro"/>
</dbReference>
<evidence type="ECO:0000256" key="1">
    <source>
        <dbReference type="SAM" id="MobiDB-lite"/>
    </source>
</evidence>
<dbReference type="InterPro" id="IPR050169">
    <property type="entry name" value="Krueppel_C2H2_ZnF"/>
</dbReference>
<dbReference type="PROSITE" id="PS50805">
    <property type="entry name" value="KRAB"/>
    <property type="match status" value="1"/>
</dbReference>
<dbReference type="CDD" id="cd07765">
    <property type="entry name" value="KRAB_A-box"/>
    <property type="match status" value="1"/>
</dbReference>
<name>A0A8C6ASY2_MONMO</name>
<dbReference type="Pfam" id="PF01352">
    <property type="entry name" value="KRAB"/>
    <property type="match status" value="1"/>
</dbReference>
<dbReference type="Gene3D" id="6.10.140.140">
    <property type="match status" value="1"/>
</dbReference>
<dbReference type="PANTHER" id="PTHR23232">
    <property type="entry name" value="KRAB DOMAIN C2H2 ZINC FINGER"/>
    <property type="match status" value="1"/>
</dbReference>
<dbReference type="PANTHER" id="PTHR23232:SF142">
    <property type="entry name" value="GASTRULA ZINC FINGER PROTEIN XLCGF57.1-LIKE-RELATED"/>
    <property type="match status" value="1"/>
</dbReference>
<feature type="domain" description="KRAB" evidence="2">
    <location>
        <begin position="1"/>
        <end position="71"/>
    </location>
</feature>
<organism evidence="3 4">
    <name type="scientific">Monodon monoceros</name>
    <name type="common">Narwhal</name>
    <name type="synonym">Ceratodon monodon</name>
    <dbReference type="NCBI Taxonomy" id="40151"/>
    <lineage>
        <taxon>Eukaryota</taxon>
        <taxon>Metazoa</taxon>
        <taxon>Chordata</taxon>
        <taxon>Craniata</taxon>
        <taxon>Vertebrata</taxon>
        <taxon>Euteleostomi</taxon>
        <taxon>Mammalia</taxon>
        <taxon>Eutheria</taxon>
        <taxon>Laurasiatheria</taxon>
        <taxon>Artiodactyla</taxon>
        <taxon>Whippomorpha</taxon>
        <taxon>Cetacea</taxon>
        <taxon>Odontoceti</taxon>
        <taxon>Monodontidae</taxon>
        <taxon>Monodon</taxon>
    </lineage>
</organism>
<evidence type="ECO:0000313" key="4">
    <source>
        <dbReference type="Proteomes" id="UP000694561"/>
    </source>
</evidence>
<accession>A0A8C6ASY2</accession>
<dbReference type="AlphaFoldDB" id="A0A8C6ASY2"/>
<feature type="compositionally biased region" description="Basic and acidic residues" evidence="1">
    <location>
        <begin position="103"/>
        <end position="116"/>
    </location>
</feature>
<dbReference type="SMART" id="SM00349">
    <property type="entry name" value="KRAB"/>
    <property type="match status" value="1"/>
</dbReference>
<dbReference type="InterPro" id="IPR036051">
    <property type="entry name" value="KRAB_dom_sf"/>
</dbReference>
<evidence type="ECO:0000259" key="2">
    <source>
        <dbReference type="PROSITE" id="PS50805"/>
    </source>
</evidence>
<dbReference type="SUPFAM" id="SSF109640">
    <property type="entry name" value="KRAB domain (Kruppel-associated box)"/>
    <property type="match status" value="1"/>
</dbReference>
<dbReference type="Ensembl" id="ENSMMNT00015005304.1">
    <property type="protein sequence ID" value="ENSMMNP00015004827.1"/>
    <property type="gene ID" value="ENSMMNG00015003646.1"/>
</dbReference>
<keyword evidence="4" id="KW-1185">Reference proteome</keyword>
<proteinExistence type="predicted"/>
<dbReference type="Proteomes" id="UP000694561">
    <property type="component" value="Unplaced"/>
</dbReference>
<reference evidence="3" key="1">
    <citation type="submission" date="2025-08" db="UniProtKB">
        <authorList>
            <consortium name="Ensembl"/>
        </authorList>
    </citation>
    <scope>IDENTIFICATION</scope>
</reference>
<dbReference type="InterPro" id="IPR001909">
    <property type="entry name" value="KRAB"/>
</dbReference>
<evidence type="ECO:0000313" key="3">
    <source>
        <dbReference type="Ensembl" id="ENSMMNP00015004827.1"/>
    </source>
</evidence>
<sequence>ENHHKEAATTSDEWGQLDAAQRSLYWEVMLETCGLLTSLGYPVPKPDLIYPLMHRQELWVVKRSLSQSACPGAREKSETRESDTSQLLLSEGPSLQVWLRQGASRDSKTGETKTKEGPSAMQERILSPVTDPHEKTDPGNVTLNVMSWGQMTVYTQEFYRSKSLQQVFSMKLTLTD</sequence>
<dbReference type="GeneTree" id="ENSGT00940000159953"/>
<reference evidence="3" key="2">
    <citation type="submission" date="2025-09" db="UniProtKB">
        <authorList>
            <consortium name="Ensembl"/>
        </authorList>
    </citation>
    <scope>IDENTIFICATION</scope>
</reference>
<protein>
    <recommendedName>
        <fullName evidence="2">KRAB domain-containing protein</fullName>
    </recommendedName>
</protein>
<feature type="region of interest" description="Disordered" evidence="1">
    <location>
        <begin position="102"/>
        <end position="121"/>
    </location>
</feature>